<feature type="coiled-coil region" evidence="1">
    <location>
        <begin position="223"/>
        <end position="257"/>
    </location>
</feature>
<keyword evidence="4" id="KW-1185">Reference proteome</keyword>
<gene>
    <name evidence="3" type="ORF">BSTOLATCC_MIC20941</name>
</gene>
<dbReference type="EMBL" id="CAJZBQ010000020">
    <property type="protein sequence ID" value="CAG9318467.1"/>
    <property type="molecule type" value="Genomic_DNA"/>
</dbReference>
<feature type="compositionally biased region" description="Basic and acidic residues" evidence="2">
    <location>
        <begin position="42"/>
        <end position="54"/>
    </location>
</feature>
<feature type="region of interest" description="Disordered" evidence="2">
    <location>
        <begin position="1"/>
        <end position="54"/>
    </location>
</feature>
<evidence type="ECO:0000256" key="1">
    <source>
        <dbReference type="SAM" id="Coils"/>
    </source>
</evidence>
<proteinExistence type="predicted"/>
<dbReference type="Proteomes" id="UP001162131">
    <property type="component" value="Unassembled WGS sequence"/>
</dbReference>
<evidence type="ECO:0000313" key="4">
    <source>
        <dbReference type="Proteomes" id="UP001162131"/>
    </source>
</evidence>
<feature type="compositionally biased region" description="Polar residues" evidence="2">
    <location>
        <begin position="15"/>
        <end position="34"/>
    </location>
</feature>
<accession>A0AAU9J4K4</accession>
<sequence>MDSPPPISNSPLPNEVQTPSPKRSILKNLSTTGDISFVKENASPRREKATKGREMWNATKSRKDLEAKVKTLQNRINHLRLQKERSLKHIEICKQRHEAEAKSKSEWEQEVKALQTKKMEKLIEQEEKKKLVHEKIRKQKELIKEAKEKLLQKNKANSSAAKRESREFEEMKKKQEEEEQEKVQERARSAVKEKRAHHHRKSTNSLLFLKSKEAEFHQRIELEACLSGEAKQKIDELEQLEANLIDELRETKLLEELELSKTPGLSFFSPRSSKTSRDN</sequence>
<reference evidence="3" key="1">
    <citation type="submission" date="2021-09" db="EMBL/GenBank/DDBJ databases">
        <authorList>
            <consortium name="AG Swart"/>
            <person name="Singh M."/>
            <person name="Singh A."/>
            <person name="Seah K."/>
            <person name="Emmerich C."/>
        </authorList>
    </citation>
    <scope>NUCLEOTIDE SEQUENCE</scope>
    <source>
        <strain evidence="3">ATCC30299</strain>
    </source>
</reference>
<name>A0AAU9J4K4_9CILI</name>
<protein>
    <submittedName>
        <fullName evidence="3">Uncharacterized protein</fullName>
    </submittedName>
</protein>
<keyword evidence="1" id="KW-0175">Coiled coil</keyword>
<evidence type="ECO:0000256" key="2">
    <source>
        <dbReference type="SAM" id="MobiDB-lite"/>
    </source>
</evidence>
<feature type="compositionally biased region" description="Basic and acidic residues" evidence="2">
    <location>
        <begin position="161"/>
        <end position="193"/>
    </location>
</feature>
<organism evidence="3 4">
    <name type="scientific">Blepharisma stoltei</name>
    <dbReference type="NCBI Taxonomy" id="1481888"/>
    <lineage>
        <taxon>Eukaryota</taxon>
        <taxon>Sar</taxon>
        <taxon>Alveolata</taxon>
        <taxon>Ciliophora</taxon>
        <taxon>Postciliodesmatophora</taxon>
        <taxon>Heterotrichea</taxon>
        <taxon>Heterotrichida</taxon>
        <taxon>Blepharismidae</taxon>
        <taxon>Blepharisma</taxon>
    </lineage>
</organism>
<comment type="caution">
    <text evidence="3">The sequence shown here is derived from an EMBL/GenBank/DDBJ whole genome shotgun (WGS) entry which is preliminary data.</text>
</comment>
<feature type="region of interest" description="Disordered" evidence="2">
    <location>
        <begin position="148"/>
        <end position="208"/>
    </location>
</feature>
<evidence type="ECO:0000313" key="3">
    <source>
        <dbReference type="EMBL" id="CAG9318467.1"/>
    </source>
</evidence>
<dbReference type="AlphaFoldDB" id="A0AAU9J4K4"/>